<name>A0A3M7P5L9_BRAPC</name>
<gene>
    <name evidence="1" type="ORF">BpHYR1_023161</name>
</gene>
<sequence length="110" mass="12903">MSKFKLQDANKFVDPRKYCTLRIHFFTHKIKRATISQLFQRFENDGLKIEDISEETYKDSTIKKVVKRVKTAFPKDADPIIQSLSRQIKNELPNKTLIVIYLINVSSTKI</sequence>
<evidence type="ECO:0000313" key="1">
    <source>
        <dbReference type="EMBL" id="RMZ94110.1"/>
    </source>
</evidence>
<keyword evidence="2" id="KW-1185">Reference proteome</keyword>
<comment type="caution">
    <text evidence="1">The sequence shown here is derived from an EMBL/GenBank/DDBJ whole genome shotgun (WGS) entry which is preliminary data.</text>
</comment>
<evidence type="ECO:0000313" key="2">
    <source>
        <dbReference type="Proteomes" id="UP000276133"/>
    </source>
</evidence>
<accession>A0A3M7P5L9</accession>
<dbReference type="EMBL" id="REGN01013293">
    <property type="protein sequence ID" value="RMZ94110.1"/>
    <property type="molecule type" value="Genomic_DNA"/>
</dbReference>
<dbReference type="Proteomes" id="UP000276133">
    <property type="component" value="Unassembled WGS sequence"/>
</dbReference>
<protein>
    <submittedName>
        <fullName evidence="1">Uncharacterized protein</fullName>
    </submittedName>
</protein>
<reference evidence="1 2" key="1">
    <citation type="journal article" date="2018" name="Sci. Rep.">
        <title>Genomic signatures of local adaptation to the degree of environmental predictability in rotifers.</title>
        <authorList>
            <person name="Franch-Gras L."/>
            <person name="Hahn C."/>
            <person name="Garcia-Roger E.M."/>
            <person name="Carmona M.J."/>
            <person name="Serra M."/>
            <person name="Gomez A."/>
        </authorList>
    </citation>
    <scope>NUCLEOTIDE SEQUENCE [LARGE SCALE GENOMIC DNA]</scope>
    <source>
        <strain evidence="1">HYR1</strain>
    </source>
</reference>
<dbReference type="AlphaFoldDB" id="A0A3M7P5L9"/>
<organism evidence="1 2">
    <name type="scientific">Brachionus plicatilis</name>
    <name type="common">Marine rotifer</name>
    <name type="synonym">Brachionus muelleri</name>
    <dbReference type="NCBI Taxonomy" id="10195"/>
    <lineage>
        <taxon>Eukaryota</taxon>
        <taxon>Metazoa</taxon>
        <taxon>Spiralia</taxon>
        <taxon>Gnathifera</taxon>
        <taxon>Rotifera</taxon>
        <taxon>Eurotatoria</taxon>
        <taxon>Monogononta</taxon>
        <taxon>Pseudotrocha</taxon>
        <taxon>Ploima</taxon>
        <taxon>Brachionidae</taxon>
        <taxon>Brachionus</taxon>
    </lineage>
</organism>
<proteinExistence type="predicted"/>